<gene>
    <name evidence="12" type="primary">Rnaseh1-001</name>
</gene>
<dbReference type="FunFam" id="3.30.420.10:FF:000115">
    <property type="entry name" value="Ribonuclease H"/>
    <property type="match status" value="1"/>
</dbReference>
<comment type="function">
    <text evidence="3 10">Endonuclease that specifically degrades the RNA of RNA-DNA hybrids.</text>
</comment>
<dbReference type="GO" id="GO:0043137">
    <property type="term" value="P:DNA replication, removal of RNA primer"/>
    <property type="evidence" value="ECO:0007669"/>
    <property type="project" value="TreeGrafter"/>
</dbReference>
<evidence type="ECO:0000256" key="2">
    <source>
        <dbReference type="ARBA" id="ARBA00001946"/>
    </source>
</evidence>
<evidence type="ECO:0000256" key="9">
    <source>
        <dbReference type="ARBA" id="ARBA00022842"/>
    </source>
</evidence>
<evidence type="ECO:0000256" key="10">
    <source>
        <dbReference type="PIRNR" id="PIRNR036852"/>
    </source>
</evidence>
<dbReference type="SUPFAM" id="SSF55658">
    <property type="entry name" value="L9 N-domain-like"/>
    <property type="match status" value="1"/>
</dbReference>
<evidence type="ECO:0000256" key="3">
    <source>
        <dbReference type="ARBA" id="ARBA00004065"/>
    </source>
</evidence>
<dbReference type="Gene3D" id="3.40.970.10">
    <property type="entry name" value="Ribonuclease H1, N-terminal domain"/>
    <property type="match status" value="1"/>
</dbReference>
<dbReference type="EC" id="3.1.26.4" evidence="10"/>
<dbReference type="PANTHER" id="PTHR10642:SF26">
    <property type="entry name" value="RIBONUCLEASE H1"/>
    <property type="match status" value="1"/>
</dbReference>
<dbReference type="Pfam" id="PF01693">
    <property type="entry name" value="Cauli_VI"/>
    <property type="match status" value="1"/>
</dbReference>
<evidence type="ECO:0000259" key="11">
    <source>
        <dbReference type="PROSITE" id="PS50879"/>
    </source>
</evidence>
<evidence type="ECO:0000313" key="12">
    <source>
        <dbReference type="EMBL" id="CAB3265613.1"/>
    </source>
</evidence>
<protein>
    <recommendedName>
        <fullName evidence="10">Ribonuclease H1</fullName>
        <shortName evidence="10">RNase H1</shortName>
        <ecNumber evidence="10">3.1.26.4</ecNumber>
    </recommendedName>
</protein>
<dbReference type="InterPro" id="IPR002156">
    <property type="entry name" value="RNaseH_domain"/>
</dbReference>
<dbReference type="GO" id="GO:0004523">
    <property type="term" value="F:RNA-DNA hybrid ribonuclease activity"/>
    <property type="evidence" value="ECO:0007669"/>
    <property type="project" value="UniProtKB-UniRule"/>
</dbReference>
<evidence type="ECO:0000256" key="6">
    <source>
        <dbReference type="ARBA" id="ARBA00022723"/>
    </source>
</evidence>
<sequence length="257" mass="28655">MYRLGMVSFYAVHVGRKQGVFNTWSECESLVKGFKGARYKKFATLAAAQNFSKFGSETKQANKLGTHIPTINAITRGKRKLAPVASQHTKRLKTSVDGEKDLNNTNEHSDSKIVYTDGACSGNGKKNCQAGYGVWWGPDHPLNLSCKLKGIQTNQRAEIAAINACIKQAKENGFKKLLVRTDSMFVINCVTKWVHGWKKRNWIKADGKPVIHKKEFLEILSNMNDVRVTFEHVYGHKGEVGNEMADRLAVQGIGKSL</sequence>
<organism evidence="12">
    <name type="scientific">Phallusia mammillata</name>
    <dbReference type="NCBI Taxonomy" id="59560"/>
    <lineage>
        <taxon>Eukaryota</taxon>
        <taxon>Metazoa</taxon>
        <taxon>Chordata</taxon>
        <taxon>Tunicata</taxon>
        <taxon>Ascidiacea</taxon>
        <taxon>Phlebobranchia</taxon>
        <taxon>Ascidiidae</taxon>
        <taxon>Phallusia</taxon>
    </lineage>
</organism>
<dbReference type="InterPro" id="IPR050092">
    <property type="entry name" value="RNase_H"/>
</dbReference>
<evidence type="ECO:0000256" key="4">
    <source>
        <dbReference type="ARBA" id="ARBA00005300"/>
    </source>
</evidence>
<dbReference type="InterPro" id="IPR017067">
    <property type="entry name" value="RNase_H1_euk"/>
</dbReference>
<dbReference type="InterPro" id="IPR012337">
    <property type="entry name" value="RNaseH-like_sf"/>
</dbReference>
<evidence type="ECO:0000256" key="5">
    <source>
        <dbReference type="ARBA" id="ARBA00022722"/>
    </source>
</evidence>
<feature type="domain" description="RNase H type-1" evidence="11">
    <location>
        <begin position="108"/>
        <end position="254"/>
    </location>
</feature>
<dbReference type="InterPro" id="IPR009027">
    <property type="entry name" value="Ribosomal_bL9/RNase_H1_N"/>
</dbReference>
<keyword evidence="8 10" id="KW-0378">Hydrolase</keyword>
<accession>A0A6F9DRI9</accession>
<dbReference type="CDD" id="cd09280">
    <property type="entry name" value="RNase_HI_eukaryote_like"/>
    <property type="match status" value="1"/>
</dbReference>
<dbReference type="FunFam" id="3.40.970.10:FF:000002">
    <property type="entry name" value="Ribonuclease H"/>
    <property type="match status" value="1"/>
</dbReference>
<proteinExistence type="evidence at transcript level"/>
<dbReference type="SUPFAM" id="SSF53098">
    <property type="entry name" value="Ribonuclease H-like"/>
    <property type="match status" value="1"/>
</dbReference>
<keyword evidence="7 10" id="KW-0255">Endonuclease</keyword>
<dbReference type="EMBL" id="LR789751">
    <property type="protein sequence ID" value="CAB3265613.1"/>
    <property type="molecule type" value="mRNA"/>
</dbReference>
<dbReference type="InterPro" id="IPR036397">
    <property type="entry name" value="RNaseH_sf"/>
</dbReference>
<dbReference type="InterPro" id="IPR011320">
    <property type="entry name" value="RNase_H1_N"/>
</dbReference>
<dbReference type="AlphaFoldDB" id="A0A6F9DRI9"/>
<evidence type="ECO:0000256" key="8">
    <source>
        <dbReference type="ARBA" id="ARBA00022801"/>
    </source>
</evidence>
<dbReference type="Gene3D" id="3.30.420.10">
    <property type="entry name" value="Ribonuclease H-like superfamily/Ribonuclease H"/>
    <property type="match status" value="1"/>
</dbReference>
<dbReference type="PROSITE" id="PS50879">
    <property type="entry name" value="RNASE_H_1"/>
    <property type="match status" value="1"/>
</dbReference>
<dbReference type="InterPro" id="IPR037056">
    <property type="entry name" value="RNase_H1_N_sf"/>
</dbReference>
<comment type="similarity">
    <text evidence="4 10">Belongs to the RNase H family.</text>
</comment>
<keyword evidence="6 10" id="KW-0479">Metal-binding</keyword>
<comment type="cofactor">
    <cofactor evidence="2 10">
        <name>Mg(2+)</name>
        <dbReference type="ChEBI" id="CHEBI:18420"/>
    </cofactor>
</comment>
<evidence type="ECO:0000256" key="1">
    <source>
        <dbReference type="ARBA" id="ARBA00000077"/>
    </source>
</evidence>
<dbReference type="Pfam" id="PF00075">
    <property type="entry name" value="RNase_H"/>
    <property type="match status" value="1"/>
</dbReference>
<evidence type="ECO:0000256" key="7">
    <source>
        <dbReference type="ARBA" id="ARBA00022759"/>
    </source>
</evidence>
<dbReference type="PIRSF" id="PIRSF036852">
    <property type="entry name" value="Ribonuclease_H1_euk"/>
    <property type="match status" value="1"/>
</dbReference>
<dbReference type="GO" id="GO:0000287">
    <property type="term" value="F:magnesium ion binding"/>
    <property type="evidence" value="ECO:0007669"/>
    <property type="project" value="UniProtKB-UniRule"/>
</dbReference>
<reference evidence="12" key="1">
    <citation type="submission" date="2020-04" db="EMBL/GenBank/DDBJ databases">
        <authorList>
            <person name="Neveu A P."/>
        </authorList>
    </citation>
    <scope>NUCLEOTIDE SEQUENCE</scope>
    <source>
        <tissue evidence="12">Whole embryo</tissue>
    </source>
</reference>
<name>A0A6F9DRI9_9ASCI</name>
<keyword evidence="5 10" id="KW-0540">Nuclease</keyword>
<dbReference type="PANTHER" id="PTHR10642">
    <property type="entry name" value="RIBONUCLEASE H1"/>
    <property type="match status" value="1"/>
</dbReference>
<comment type="catalytic activity">
    <reaction evidence="1 10">
        <text>Endonucleolytic cleavage to 5'-phosphomonoester.</text>
        <dbReference type="EC" id="3.1.26.4"/>
    </reaction>
</comment>
<dbReference type="GO" id="GO:0003676">
    <property type="term" value="F:nucleic acid binding"/>
    <property type="evidence" value="ECO:0007669"/>
    <property type="project" value="UniProtKB-UniRule"/>
</dbReference>
<keyword evidence="9 10" id="KW-0460">Magnesium</keyword>